<keyword evidence="4" id="KW-1185">Reference proteome</keyword>
<dbReference type="EMBL" id="JBBPDW010000029">
    <property type="protein sequence ID" value="KAK7539106.1"/>
    <property type="molecule type" value="Genomic_DNA"/>
</dbReference>
<proteinExistence type="predicted"/>
<accession>A0ABR1LVB2</accession>
<keyword evidence="2" id="KW-0812">Transmembrane</keyword>
<keyword evidence="2" id="KW-0472">Membrane</keyword>
<keyword evidence="2" id="KW-1133">Transmembrane helix</keyword>
<feature type="compositionally biased region" description="Acidic residues" evidence="1">
    <location>
        <begin position="134"/>
        <end position="163"/>
    </location>
</feature>
<protein>
    <submittedName>
        <fullName evidence="3">Uncharacterized protein</fullName>
    </submittedName>
</protein>
<sequence length="471" mass="52075">MADESRPGPRLRQRASPSAPSQLDHHHPRRRESLLSDLSSVRSSTDHLVNRMDHLVQDDNSHWHSAPLVFAILPAVGGLLFNNGSEVLTDVLLLGLATVLLNWCVRLPWDWYHSAQTLATATATAATPSHDDPVPDDDDDDDDAADPLGAADDDNDQDDDFADLETAPETSNPHPHNPSADTEPEYARAVKELRRDELLALTACFVGPVFGAYLLHAIRASLSRPSEGLVSNYNLTIFLLAAEIRPASHLLRLLRARTLYLQRIVRDHLDPDGVRPEDSPVSDLRQRVSELETHMADMVSKNAAVKNKDASKSSAVPAEVVNLVRQSFQPQLDALNRAVRRYEKRATTQTMVTEARLQDLESRLKDALSLAAAAASHGGHKKQTSLIVLLFDFLGSVFMMPINTAWAMFVYPFQLTTDAVRRAKVWLFGTTRKIDRKGKSRVNRSSAYERGHASLNGFRTQAGSSRRAGSS</sequence>
<feature type="transmembrane region" description="Helical" evidence="2">
    <location>
        <begin position="386"/>
        <end position="411"/>
    </location>
</feature>
<organism evidence="3 4">
    <name type="scientific">Phyllosticta citricarpa</name>
    <dbReference type="NCBI Taxonomy" id="55181"/>
    <lineage>
        <taxon>Eukaryota</taxon>
        <taxon>Fungi</taxon>
        <taxon>Dikarya</taxon>
        <taxon>Ascomycota</taxon>
        <taxon>Pezizomycotina</taxon>
        <taxon>Dothideomycetes</taxon>
        <taxon>Dothideomycetes incertae sedis</taxon>
        <taxon>Botryosphaeriales</taxon>
        <taxon>Phyllostictaceae</taxon>
        <taxon>Phyllosticta</taxon>
    </lineage>
</organism>
<feature type="region of interest" description="Disordered" evidence="1">
    <location>
        <begin position="1"/>
        <end position="37"/>
    </location>
</feature>
<evidence type="ECO:0000313" key="3">
    <source>
        <dbReference type="EMBL" id="KAK7539106.1"/>
    </source>
</evidence>
<feature type="transmembrane region" description="Helical" evidence="2">
    <location>
        <begin position="235"/>
        <end position="254"/>
    </location>
</feature>
<reference evidence="3 4" key="1">
    <citation type="submission" date="2024-04" db="EMBL/GenBank/DDBJ databases">
        <title>Phyllosticta paracitricarpa is synonymous to the EU quarantine fungus P. citricarpa based on phylogenomic analyses.</title>
        <authorList>
            <consortium name="Lawrence Berkeley National Laboratory"/>
            <person name="Van Ingen-Buijs V.A."/>
            <person name="Van Westerhoven A.C."/>
            <person name="Haridas S."/>
            <person name="Skiadas P."/>
            <person name="Martin F."/>
            <person name="Groenewald J.Z."/>
            <person name="Crous P.W."/>
            <person name="Seidl M.F."/>
        </authorList>
    </citation>
    <scope>NUCLEOTIDE SEQUENCE [LARGE SCALE GENOMIC DNA]</scope>
    <source>
        <strain evidence="3 4">CBS 122670</strain>
    </source>
</reference>
<feature type="transmembrane region" description="Helical" evidence="2">
    <location>
        <begin position="198"/>
        <end position="215"/>
    </location>
</feature>
<evidence type="ECO:0000256" key="1">
    <source>
        <dbReference type="SAM" id="MobiDB-lite"/>
    </source>
</evidence>
<dbReference type="Proteomes" id="UP001365128">
    <property type="component" value="Unassembled WGS sequence"/>
</dbReference>
<feature type="region of interest" description="Disordered" evidence="1">
    <location>
        <begin position="123"/>
        <end position="183"/>
    </location>
</feature>
<feature type="region of interest" description="Disordered" evidence="1">
    <location>
        <begin position="439"/>
        <end position="471"/>
    </location>
</feature>
<name>A0ABR1LVB2_9PEZI</name>
<evidence type="ECO:0000256" key="2">
    <source>
        <dbReference type="SAM" id="Phobius"/>
    </source>
</evidence>
<comment type="caution">
    <text evidence="3">The sequence shown here is derived from an EMBL/GenBank/DDBJ whole genome shotgun (WGS) entry which is preliminary data.</text>
</comment>
<evidence type="ECO:0000313" key="4">
    <source>
        <dbReference type="Proteomes" id="UP001365128"/>
    </source>
</evidence>
<gene>
    <name evidence="3" type="ORF">IWX46DRAFT_212409</name>
</gene>
<dbReference type="PANTHER" id="PTHR42032">
    <property type="entry name" value="YALI0E30679P"/>
    <property type="match status" value="1"/>
</dbReference>
<feature type="compositionally biased region" description="Polar residues" evidence="1">
    <location>
        <begin position="457"/>
        <end position="471"/>
    </location>
</feature>
<dbReference type="PANTHER" id="PTHR42032:SF1">
    <property type="entry name" value="YALI0E30679P"/>
    <property type="match status" value="1"/>
</dbReference>